<gene>
    <name evidence="1" type="ordered locus">AOLE_12600</name>
</gene>
<dbReference type="EMBL" id="CP002080">
    <property type="protein sequence ID" value="ADI91407.1"/>
    <property type="molecule type" value="Genomic_DNA"/>
</dbReference>
<dbReference type="AlphaFoldDB" id="A0AAN0P9W1"/>
<dbReference type="KEGG" id="acd:AOLE_12600"/>
<name>A0AAN0P9W1_ACISD</name>
<dbReference type="Proteomes" id="UP000000392">
    <property type="component" value="Chromosome"/>
</dbReference>
<reference evidence="1 2" key="1">
    <citation type="journal article" date="2010" name="J. Bacteriol.">
        <title>Complete genome sequence of the diesel-degrading Acinetobacter sp. strain DR1.</title>
        <authorList>
            <person name="Jung J."/>
            <person name="Baek J.H."/>
            <person name="Park W."/>
        </authorList>
    </citation>
    <scope>NUCLEOTIDE SEQUENCE [LARGE SCALE GENOMIC DNA]</scope>
    <source>
        <strain evidence="2">JCM 16667 / KCTC 23045 / DR1</strain>
    </source>
</reference>
<proteinExistence type="predicted"/>
<organism evidence="1 2">
    <name type="scientific">Acinetobacter oleivorans (strain JCM 16667 / KCTC 23045 / DR1)</name>
    <dbReference type="NCBI Taxonomy" id="436717"/>
    <lineage>
        <taxon>Bacteria</taxon>
        <taxon>Pseudomonadati</taxon>
        <taxon>Pseudomonadota</taxon>
        <taxon>Gammaproteobacteria</taxon>
        <taxon>Moraxellales</taxon>
        <taxon>Moraxellaceae</taxon>
        <taxon>Acinetobacter</taxon>
    </lineage>
</organism>
<evidence type="ECO:0000313" key="1">
    <source>
        <dbReference type="EMBL" id="ADI91407.1"/>
    </source>
</evidence>
<sequence length="61" mass="6667">MYKANSFLLGVLPDIKIMVAERKGFADWSNEASTPEGVPLRSAIEGARGLNTKSMKLLMLV</sequence>
<protein>
    <submittedName>
        <fullName evidence="1">Uncharacterized protein</fullName>
    </submittedName>
</protein>
<accession>A0AAN0P9W1</accession>
<evidence type="ECO:0000313" key="2">
    <source>
        <dbReference type="Proteomes" id="UP000000392"/>
    </source>
</evidence>